<name>A0A0F9M9B4_9ZZZZ</name>
<sequence length="395" mass="41924">MKRIIGAALIVIVLTFGLAIPVSASSLGISPSKIDIEVPQGGSAIAEFKVYYYTGDLNVTLVDLPFEVEPKVIHATTSPTDVVLTFYASAMQPQDEYNGYVRFLSSGNTVALAVNIVATVTVSLSANIVDPPIRYGGGGGGGIPVYGYDADLFGTSDKLRIDYYGKVKDDVEAISNDGNLTISIAKNTTALGQDGKRLKGLAIEASENPPASPENKSIIGLPYTFSPSGATFDPPMELTWNYDPDALPEGTVEEELVIAFYDEAIEEWVELECVVNTSTSAITTSVSHFTDFAILAKTVDKKPDDAPIVVSPPQPIIKPEPQPLPTPITPVAPPPVVEPAKPSQQPVTITATPAPPPPVDTPRTASWWLIIGIVAGSIVVVGSIIVLKKRLDRSK</sequence>
<accession>A0A0F9M9B4</accession>
<feature type="compositionally biased region" description="Low complexity" evidence="1">
    <location>
        <begin position="338"/>
        <end position="352"/>
    </location>
</feature>
<keyword evidence="2" id="KW-0812">Transmembrane</keyword>
<feature type="transmembrane region" description="Helical" evidence="2">
    <location>
        <begin position="365"/>
        <end position="387"/>
    </location>
</feature>
<evidence type="ECO:0000256" key="2">
    <source>
        <dbReference type="SAM" id="Phobius"/>
    </source>
</evidence>
<keyword evidence="2" id="KW-0472">Membrane</keyword>
<evidence type="ECO:0000256" key="1">
    <source>
        <dbReference type="SAM" id="MobiDB-lite"/>
    </source>
</evidence>
<proteinExistence type="predicted"/>
<dbReference type="EMBL" id="LAZR01005168">
    <property type="protein sequence ID" value="KKN02269.1"/>
    <property type="molecule type" value="Genomic_DNA"/>
</dbReference>
<feature type="region of interest" description="Disordered" evidence="1">
    <location>
        <begin position="337"/>
        <end position="359"/>
    </location>
</feature>
<dbReference type="AlphaFoldDB" id="A0A0F9M9B4"/>
<comment type="caution">
    <text evidence="3">The sequence shown here is derived from an EMBL/GenBank/DDBJ whole genome shotgun (WGS) entry which is preliminary data.</text>
</comment>
<keyword evidence="2" id="KW-1133">Transmembrane helix</keyword>
<organism evidence="3">
    <name type="scientific">marine sediment metagenome</name>
    <dbReference type="NCBI Taxonomy" id="412755"/>
    <lineage>
        <taxon>unclassified sequences</taxon>
        <taxon>metagenomes</taxon>
        <taxon>ecological metagenomes</taxon>
    </lineage>
</organism>
<evidence type="ECO:0000313" key="3">
    <source>
        <dbReference type="EMBL" id="KKN02269.1"/>
    </source>
</evidence>
<protein>
    <submittedName>
        <fullName evidence="3">Uncharacterized protein</fullName>
    </submittedName>
</protein>
<gene>
    <name evidence="3" type="ORF">LCGC14_1119470</name>
</gene>
<reference evidence="3" key="1">
    <citation type="journal article" date="2015" name="Nature">
        <title>Complex archaea that bridge the gap between prokaryotes and eukaryotes.</title>
        <authorList>
            <person name="Spang A."/>
            <person name="Saw J.H."/>
            <person name="Jorgensen S.L."/>
            <person name="Zaremba-Niedzwiedzka K."/>
            <person name="Martijn J."/>
            <person name="Lind A.E."/>
            <person name="van Eijk R."/>
            <person name="Schleper C."/>
            <person name="Guy L."/>
            <person name="Ettema T.J."/>
        </authorList>
    </citation>
    <scope>NUCLEOTIDE SEQUENCE</scope>
</reference>